<feature type="non-terminal residue" evidence="1">
    <location>
        <position position="1"/>
    </location>
</feature>
<gene>
    <name evidence="1" type="ORF">ALC56_05649</name>
</gene>
<organism evidence="1 2">
    <name type="scientific">Trachymyrmex septentrionalis</name>
    <dbReference type="NCBI Taxonomy" id="34720"/>
    <lineage>
        <taxon>Eukaryota</taxon>
        <taxon>Metazoa</taxon>
        <taxon>Ecdysozoa</taxon>
        <taxon>Arthropoda</taxon>
        <taxon>Hexapoda</taxon>
        <taxon>Insecta</taxon>
        <taxon>Pterygota</taxon>
        <taxon>Neoptera</taxon>
        <taxon>Endopterygota</taxon>
        <taxon>Hymenoptera</taxon>
        <taxon>Apocrita</taxon>
        <taxon>Aculeata</taxon>
        <taxon>Formicoidea</taxon>
        <taxon>Formicidae</taxon>
        <taxon>Myrmicinae</taxon>
        <taxon>Trachymyrmex</taxon>
    </lineage>
</organism>
<name>A0A195FHM6_9HYME</name>
<evidence type="ECO:0000313" key="1">
    <source>
        <dbReference type="EMBL" id="KYN39881.1"/>
    </source>
</evidence>
<evidence type="ECO:0000313" key="2">
    <source>
        <dbReference type="Proteomes" id="UP000078541"/>
    </source>
</evidence>
<dbReference type="EMBL" id="KQ981560">
    <property type="protein sequence ID" value="KYN39881.1"/>
    <property type="molecule type" value="Genomic_DNA"/>
</dbReference>
<keyword evidence="2" id="KW-1185">Reference proteome</keyword>
<accession>A0A195FHM6</accession>
<dbReference type="AlphaFoldDB" id="A0A195FHM6"/>
<sequence length="266" mass="28790">VASNLIPFADVVGSGVAVAVAARSNFCRRALSGLSAIRGPALLPFSAARFCCAVGGRCSCGCADCLDWSKPACRCYRSVPCWAWCARSVCAASTALGRSGFCCTARIETHRSRRCRPTDLAAEPDTQGIRCTTVTRQAVPKLVYVLLLKTTLSYMCFMDAATVIAACASLRDVTIITGGKVIVIVNLVVGVNVVLSSSLDKAWPEATLRARRLQSHGRYMRAQTVLKEKKSSDQADEKNNRIYIFLKRQNERKSGVLAVVNIRCES</sequence>
<reference evidence="1 2" key="1">
    <citation type="submission" date="2016-03" db="EMBL/GenBank/DDBJ databases">
        <title>Trachymyrmex septentrionalis WGS genome.</title>
        <authorList>
            <person name="Nygaard S."/>
            <person name="Hu H."/>
            <person name="Boomsma J."/>
            <person name="Zhang G."/>
        </authorList>
    </citation>
    <scope>NUCLEOTIDE SEQUENCE [LARGE SCALE GENOMIC DNA]</scope>
    <source>
        <strain evidence="1">Tsep2-gDNA-1</strain>
        <tissue evidence="1">Whole body</tissue>
    </source>
</reference>
<protein>
    <submittedName>
        <fullName evidence="1">Uncharacterized protein</fullName>
    </submittedName>
</protein>
<dbReference type="Proteomes" id="UP000078541">
    <property type="component" value="Unassembled WGS sequence"/>
</dbReference>
<proteinExistence type="predicted"/>